<sequence>MNRIVRQHYPASQLPDDLRGQIAENASVTVTVEEEARKPLGREELLELMRKAQENAPGTSVEEAVARIRALRDEWDY</sequence>
<evidence type="ECO:0000313" key="2">
    <source>
        <dbReference type="Proteomes" id="UP001642900"/>
    </source>
</evidence>
<reference evidence="1 2" key="1">
    <citation type="submission" date="2020-02" db="EMBL/GenBank/DDBJ databases">
        <title>Genome sequence of strain CCNWXJ40-4.</title>
        <authorList>
            <person name="Gao J."/>
            <person name="Sun J."/>
        </authorList>
    </citation>
    <scope>NUCLEOTIDE SEQUENCE [LARGE SCALE GENOMIC DNA]</scope>
    <source>
        <strain evidence="1 2">CCNWXJ 40-4</strain>
    </source>
</reference>
<name>A0A6G4WB71_9HYPH</name>
<gene>
    <name evidence="1" type="ORF">G6N73_12600</name>
</gene>
<dbReference type="AlphaFoldDB" id="A0A6G4WB71"/>
<proteinExistence type="predicted"/>
<dbReference type="EMBL" id="JAAKZF010000013">
    <property type="protein sequence ID" value="NGO52011.1"/>
    <property type="molecule type" value="Genomic_DNA"/>
</dbReference>
<dbReference type="Proteomes" id="UP001642900">
    <property type="component" value="Unassembled WGS sequence"/>
</dbReference>
<organism evidence="1 2">
    <name type="scientific">Allomesorhizobium camelthorni</name>
    <dbReference type="NCBI Taxonomy" id="475069"/>
    <lineage>
        <taxon>Bacteria</taxon>
        <taxon>Pseudomonadati</taxon>
        <taxon>Pseudomonadota</taxon>
        <taxon>Alphaproteobacteria</taxon>
        <taxon>Hyphomicrobiales</taxon>
        <taxon>Phyllobacteriaceae</taxon>
        <taxon>Allomesorhizobium</taxon>
    </lineage>
</organism>
<comment type="caution">
    <text evidence="1">The sequence shown here is derived from an EMBL/GenBank/DDBJ whole genome shotgun (WGS) entry which is preliminary data.</text>
</comment>
<dbReference type="RefSeq" id="WP_165028003.1">
    <property type="nucleotide sequence ID" value="NZ_JAAKZF010000013.1"/>
</dbReference>
<protein>
    <submittedName>
        <fullName evidence="1">Uncharacterized protein</fullName>
    </submittedName>
</protein>
<accession>A0A6G4WB71</accession>
<keyword evidence="2" id="KW-1185">Reference proteome</keyword>
<evidence type="ECO:0000313" key="1">
    <source>
        <dbReference type="EMBL" id="NGO52011.1"/>
    </source>
</evidence>